<sequence length="210" mass="23872">MPRHKSYTAEDIISDVRKGLPTTSRFLDRDRSMLVVQVAQEAKQNPRVGLGFRKKGRHPTLEDLFIRLLVYRYWNLRQEQLNKECFVSSTAPSSHGLAGYLSRCYGLDHNHETASAFRCGRRLREIERGVGLEGCTIVLLSSLTKFQQLSDNEIPRITNMLLASCLPDLIENGQIMQKLLQYQKLYSTTISASTSDKTKLGKDVTPVQIQ</sequence>
<dbReference type="AlphaFoldDB" id="A0A5N6E7D5"/>
<keyword evidence="2" id="KW-1185">Reference proteome</keyword>
<accession>A0A5N6E7D5</accession>
<gene>
    <name evidence="1" type="ORF">BDV33DRAFT_196904</name>
</gene>
<organism evidence="1 2">
    <name type="scientific">Aspergillus novoparasiticus</name>
    <dbReference type="NCBI Taxonomy" id="986946"/>
    <lineage>
        <taxon>Eukaryota</taxon>
        <taxon>Fungi</taxon>
        <taxon>Dikarya</taxon>
        <taxon>Ascomycota</taxon>
        <taxon>Pezizomycotina</taxon>
        <taxon>Eurotiomycetes</taxon>
        <taxon>Eurotiomycetidae</taxon>
        <taxon>Eurotiales</taxon>
        <taxon>Aspergillaceae</taxon>
        <taxon>Aspergillus</taxon>
        <taxon>Aspergillus subgen. Circumdati</taxon>
    </lineage>
</organism>
<proteinExistence type="predicted"/>
<protein>
    <submittedName>
        <fullName evidence="1">Uncharacterized protein</fullName>
    </submittedName>
</protein>
<dbReference type="Proteomes" id="UP000326799">
    <property type="component" value="Unassembled WGS sequence"/>
</dbReference>
<evidence type="ECO:0000313" key="1">
    <source>
        <dbReference type="EMBL" id="KAB8213472.1"/>
    </source>
</evidence>
<evidence type="ECO:0000313" key="2">
    <source>
        <dbReference type="Proteomes" id="UP000326799"/>
    </source>
</evidence>
<dbReference type="EMBL" id="ML733607">
    <property type="protein sequence ID" value="KAB8213472.1"/>
    <property type="molecule type" value="Genomic_DNA"/>
</dbReference>
<name>A0A5N6E7D5_9EURO</name>
<reference evidence="1 2" key="1">
    <citation type="submission" date="2019-04" db="EMBL/GenBank/DDBJ databases">
        <title>Fungal friends and foes A comparative genomics study of 23 Aspergillus species from section Flavi.</title>
        <authorList>
            <consortium name="DOE Joint Genome Institute"/>
            <person name="Kjaerbolling I."/>
            <person name="Vesth T.C."/>
            <person name="Frisvad J.C."/>
            <person name="Nybo J.L."/>
            <person name="Theobald S."/>
            <person name="Kildgaard S."/>
            <person name="Petersen T.I."/>
            <person name="Kuo A."/>
            <person name="Sato A."/>
            <person name="Lyhne E.K."/>
            <person name="Kogle M.E."/>
            <person name="Wiebenga A."/>
            <person name="Kun R.S."/>
            <person name="Lubbers R.J."/>
            <person name="Makela M.R."/>
            <person name="Barry K."/>
            <person name="Chovatia M."/>
            <person name="Clum A."/>
            <person name="Daum C."/>
            <person name="Haridas S."/>
            <person name="He G."/>
            <person name="LaButti K."/>
            <person name="Lipzen A."/>
            <person name="Mondo S."/>
            <person name="Pangilinan J."/>
            <person name="Riley R."/>
            <person name="Salamov A."/>
            <person name="Simmons B.A."/>
            <person name="Magnuson J.K."/>
            <person name="Henrissat B."/>
            <person name="Mortensen U.H."/>
            <person name="Larsen T.O."/>
            <person name="De vries R.P."/>
            <person name="Grigoriev I.V."/>
            <person name="Machida M."/>
            <person name="Baker S.E."/>
            <person name="Andersen M.R."/>
        </authorList>
    </citation>
    <scope>NUCLEOTIDE SEQUENCE [LARGE SCALE GENOMIC DNA]</scope>
    <source>
        <strain evidence="1 2">CBS 126849</strain>
    </source>
</reference>